<dbReference type="Pfam" id="PF02557">
    <property type="entry name" value="VanY"/>
    <property type="match status" value="1"/>
</dbReference>
<keyword evidence="2" id="KW-0472">Membrane</keyword>
<keyword evidence="4" id="KW-0645">Protease</keyword>
<dbReference type="InterPro" id="IPR003709">
    <property type="entry name" value="VanY-like_core_dom"/>
</dbReference>
<gene>
    <name evidence="4" type="ORF">ACX27_28940</name>
</gene>
<dbReference type="Proteomes" id="UP000062645">
    <property type="component" value="Chromosome"/>
</dbReference>
<dbReference type="GO" id="GO:0006508">
    <property type="term" value="P:proteolysis"/>
    <property type="evidence" value="ECO:0007669"/>
    <property type="project" value="InterPro"/>
</dbReference>
<dbReference type="AlphaFoldDB" id="A0A0M4T698"/>
<feature type="domain" description="D-alanyl-D-alanine carboxypeptidase-like core" evidence="3">
    <location>
        <begin position="122"/>
        <end position="252"/>
    </location>
</feature>
<dbReference type="PANTHER" id="PTHR34385">
    <property type="entry name" value="D-ALANYL-D-ALANINE CARBOXYPEPTIDASE"/>
    <property type="match status" value="1"/>
</dbReference>
<feature type="transmembrane region" description="Helical" evidence="2">
    <location>
        <begin position="40"/>
        <end position="63"/>
    </location>
</feature>
<feature type="compositionally biased region" description="Polar residues" evidence="1">
    <location>
        <begin position="86"/>
        <end position="95"/>
    </location>
</feature>
<dbReference type="OrthoDB" id="9792074at2"/>
<evidence type="ECO:0000256" key="2">
    <source>
        <dbReference type="SAM" id="Phobius"/>
    </source>
</evidence>
<feature type="region of interest" description="Disordered" evidence="1">
    <location>
        <begin position="1"/>
        <end position="26"/>
    </location>
</feature>
<dbReference type="InterPro" id="IPR009045">
    <property type="entry name" value="Zn_M74/Hedgehog-like"/>
</dbReference>
<evidence type="ECO:0000313" key="5">
    <source>
        <dbReference type="Proteomes" id="UP000062645"/>
    </source>
</evidence>
<dbReference type="SUPFAM" id="SSF55166">
    <property type="entry name" value="Hedgehog/DD-peptidase"/>
    <property type="match status" value="1"/>
</dbReference>
<organism evidence="4 5">
    <name type="scientific">Nostoc piscinale CENA21</name>
    <dbReference type="NCBI Taxonomy" id="224013"/>
    <lineage>
        <taxon>Bacteria</taxon>
        <taxon>Bacillati</taxon>
        <taxon>Cyanobacteriota</taxon>
        <taxon>Cyanophyceae</taxon>
        <taxon>Nostocales</taxon>
        <taxon>Nostocaceae</taxon>
        <taxon>Nostoc</taxon>
    </lineage>
</organism>
<dbReference type="RefSeq" id="WP_062297617.1">
    <property type="nucleotide sequence ID" value="NZ_CP012036.1"/>
</dbReference>
<keyword evidence="2" id="KW-1133">Transmembrane helix</keyword>
<accession>A0A0M4T698</accession>
<dbReference type="PATRIC" id="fig|224013.5.peg.6923"/>
<dbReference type="Gene3D" id="3.30.1380.10">
    <property type="match status" value="1"/>
</dbReference>
<protein>
    <submittedName>
        <fullName evidence="4">D-alanyl-D-alanine carboxypeptidase</fullName>
    </submittedName>
</protein>
<evidence type="ECO:0000259" key="3">
    <source>
        <dbReference type="Pfam" id="PF02557"/>
    </source>
</evidence>
<dbReference type="InterPro" id="IPR058193">
    <property type="entry name" value="VanY/YodJ_core_dom"/>
</dbReference>
<name>A0A0M4T698_9NOSO</name>
<dbReference type="PANTHER" id="PTHR34385:SF1">
    <property type="entry name" value="PEPTIDOGLYCAN L-ALANYL-D-GLUTAMATE ENDOPEPTIDASE CWLK"/>
    <property type="match status" value="1"/>
</dbReference>
<dbReference type="KEGG" id="npz:ACX27_28940"/>
<dbReference type="GO" id="GO:0004180">
    <property type="term" value="F:carboxypeptidase activity"/>
    <property type="evidence" value="ECO:0007669"/>
    <property type="project" value="UniProtKB-KW"/>
</dbReference>
<feature type="region of interest" description="Disordered" evidence="1">
    <location>
        <begin position="68"/>
        <end position="95"/>
    </location>
</feature>
<feature type="compositionally biased region" description="Low complexity" evidence="1">
    <location>
        <begin position="71"/>
        <end position="85"/>
    </location>
</feature>
<keyword evidence="4" id="KW-0121">Carboxypeptidase</keyword>
<reference evidence="4 5" key="2">
    <citation type="journal article" date="2016" name="Genome Announc.">
        <title>Draft Genome Sequence of the N2-Fixing Cyanobacterium Nostoc piscinale CENA21, Isolated from the Brazilian Amazon Floodplain.</title>
        <authorList>
            <person name="Leao T."/>
            <person name="Guimaraes P.I."/>
            <person name="de Melo A.G."/>
            <person name="Ramos R.T."/>
            <person name="Leao P.N."/>
            <person name="Silva A."/>
            <person name="Fiore M.F."/>
            <person name="Schneider M.P."/>
        </authorList>
    </citation>
    <scope>NUCLEOTIDE SEQUENCE [LARGE SCALE GENOMIC DNA]</scope>
    <source>
        <strain evidence="4 5">CENA21</strain>
    </source>
</reference>
<keyword evidence="5" id="KW-1185">Reference proteome</keyword>
<keyword evidence="4" id="KW-0378">Hydrolase</keyword>
<reference evidence="5" key="1">
    <citation type="submission" date="2015-07" db="EMBL/GenBank/DDBJ databases">
        <title>Genome Of Nitrogen-Fixing Cyanobacterium Nostoc piscinale CENA21 From Solimoes/Amazon River Floodplain Sediments And Comparative Genomics To Uncover Biosynthetic Natural Products Potential.</title>
        <authorList>
            <person name="Leao T.F."/>
            <person name="Leao P.N."/>
            <person name="Guimaraes P.I."/>
            <person name="de Melo A.G.C."/>
            <person name="Ramos R.T.J."/>
            <person name="Silva A."/>
            <person name="Fiore M.F."/>
            <person name="Schneider M.P.C."/>
        </authorList>
    </citation>
    <scope>NUCLEOTIDE SEQUENCE [LARGE SCALE GENOMIC DNA]</scope>
    <source>
        <strain evidence="5">CENA21</strain>
    </source>
</reference>
<dbReference type="STRING" id="224013.ACX27_28940"/>
<sequence length="272" mass="29043">MNKAGFSGKPPNSSGDSGDDIPVALRDTPDVASKTPLQPLVLLIGGVAGFILLAVVSGFFFSLTTPKKITDSSSSPADSSTTTTPGAANSANPQDNNVVLGHLAYSEAPESELVPITADRRIRMRKGAAEKFRAMTQTARSAGVILVPISGFRSVKEQEQLFFEVGAQRNQTPAQRAALSAPPGHSEHHTGYAADIGDGAAPATNLQANFDQTKAFAWLQANAARFGFELSFPQDNIQGVSYEPWHWRFVGDRQSLETFYKARNLKPAKASP</sequence>
<dbReference type="EMBL" id="CP012036">
    <property type="protein sequence ID" value="ALF55958.1"/>
    <property type="molecule type" value="Genomic_DNA"/>
</dbReference>
<dbReference type="InterPro" id="IPR052179">
    <property type="entry name" value="DD-CPase-like"/>
</dbReference>
<evidence type="ECO:0000313" key="4">
    <source>
        <dbReference type="EMBL" id="ALF55958.1"/>
    </source>
</evidence>
<keyword evidence="2" id="KW-0812">Transmembrane</keyword>
<dbReference type="CDD" id="cd14852">
    <property type="entry name" value="LD-carboxypeptidase"/>
    <property type="match status" value="1"/>
</dbReference>
<evidence type="ECO:0000256" key="1">
    <source>
        <dbReference type="SAM" id="MobiDB-lite"/>
    </source>
</evidence>
<proteinExistence type="predicted"/>